<evidence type="ECO:0000256" key="5">
    <source>
        <dbReference type="ARBA" id="ARBA00022989"/>
    </source>
</evidence>
<dbReference type="Proteomes" id="UP000094527">
    <property type="component" value="Unassembled WGS sequence"/>
</dbReference>
<dbReference type="SMART" id="SM00665">
    <property type="entry name" value="B561"/>
    <property type="match status" value="1"/>
</dbReference>
<comment type="caution">
    <text evidence="10">The sequence shown here is derived from an EMBL/GenBank/DDBJ whole genome shotgun (WGS) entry which is preliminary data.</text>
</comment>
<evidence type="ECO:0000256" key="4">
    <source>
        <dbReference type="ARBA" id="ARBA00022982"/>
    </source>
</evidence>
<keyword evidence="5 7" id="KW-1133">Transmembrane helix</keyword>
<keyword evidence="8" id="KW-0732">Signal</keyword>
<dbReference type="OrthoDB" id="6372137at2759"/>
<accession>A0A1D2MI81</accession>
<gene>
    <name evidence="10" type="ORF">Ocin01_13969</name>
</gene>
<reference evidence="10 11" key="1">
    <citation type="journal article" date="2016" name="Genome Biol. Evol.">
        <title>Gene Family Evolution Reflects Adaptation to Soil Environmental Stressors in the Genome of the Collembolan Orchesella cincta.</title>
        <authorList>
            <person name="Faddeeva-Vakhrusheva A."/>
            <person name="Derks M.F."/>
            <person name="Anvar S.Y."/>
            <person name="Agamennone V."/>
            <person name="Suring W."/>
            <person name="Smit S."/>
            <person name="van Straalen N.M."/>
            <person name="Roelofs D."/>
        </authorList>
    </citation>
    <scope>NUCLEOTIDE SEQUENCE [LARGE SCALE GENOMIC DNA]</scope>
    <source>
        <tissue evidence="10">Mixed pool</tissue>
    </source>
</reference>
<dbReference type="EMBL" id="LJIJ01001169">
    <property type="protein sequence ID" value="ODM92710.1"/>
    <property type="molecule type" value="Genomic_DNA"/>
</dbReference>
<comment type="subcellular location">
    <subcellularLocation>
        <location evidence="1">Membrane</location>
    </subcellularLocation>
</comment>
<keyword evidence="3 7" id="KW-0812">Transmembrane</keyword>
<evidence type="ECO:0000256" key="8">
    <source>
        <dbReference type="SAM" id="SignalP"/>
    </source>
</evidence>
<dbReference type="GO" id="GO:0016020">
    <property type="term" value="C:membrane"/>
    <property type="evidence" value="ECO:0007669"/>
    <property type="project" value="UniProtKB-SubCell"/>
</dbReference>
<evidence type="ECO:0000313" key="11">
    <source>
        <dbReference type="Proteomes" id="UP000094527"/>
    </source>
</evidence>
<evidence type="ECO:0000256" key="6">
    <source>
        <dbReference type="ARBA" id="ARBA00023136"/>
    </source>
</evidence>
<dbReference type="InterPro" id="IPR006593">
    <property type="entry name" value="Cyt_b561/ferric_Rdtase_TM"/>
</dbReference>
<feature type="transmembrane region" description="Helical" evidence="7">
    <location>
        <begin position="366"/>
        <end position="388"/>
    </location>
</feature>
<feature type="domain" description="Cytochrome b561" evidence="9">
    <location>
        <begin position="335"/>
        <end position="552"/>
    </location>
</feature>
<feature type="transmembrane region" description="Helical" evidence="7">
    <location>
        <begin position="409"/>
        <end position="433"/>
    </location>
</feature>
<dbReference type="AlphaFoldDB" id="A0A1D2MI81"/>
<feature type="transmembrane region" description="Helical" evidence="7">
    <location>
        <begin position="492"/>
        <end position="513"/>
    </location>
</feature>
<protein>
    <submittedName>
        <fullName evidence="10">Putative ferric-chelate reductase 1</fullName>
    </submittedName>
</protein>
<sequence length="624" mass="71392">MLLKFELETFFLMLLTHSSQPRRTVVNYEPLKDATFKTYVGSPYYGSMEDILNSPEFKNRDIAHDPDVWGDALAVYERLIKNRGRQVDPNGYPIGFYPPGMFSPFANPILDNKDIPVMPIEVKSPPKLDFVTDQVGMNIPDEVMTVNERFFQNSIMTQAMLYRRCGGPHPRGKVCYGVPYGCIEDRMCRLIVTFGFDAAAPKYVTVHLAGETSINGFVAMAFSHDRFVGQDFVVYCINAARIPDPKIALFFSYTDNDYQSFMQKDRFFYQANVCPNFGYEKSGMMACSFNLSTTLYLDDGSFIDITEDPFYLMLAFGHYVDTLPINHTDYGSLKYKHLYQFSSEPLILNEALRIPENVYPGSRSLILLHVLPSVIVFVHLIPFGMIIAKFGREAFSYPIAFGSHNMPMWIFIHILTSALSILLLIISTLSILVELDFKWRSVGTLPVMHSISGIISLTLLVVEIVTGVLLVCQRRQVDDDGNRKLRNFAIRLHWLIGNLSYIFGIFCVFIAGSMTRSQAPCFVEYFGYLQMLIHICTHVVMSFQTNRLVKDIDNKFMCQRAILGPMIGWKKSDKLSWLTSPQPFYALDLWKPRRTVIIFYCITSFLCAFTIYVLMLLPIVLCRR</sequence>
<keyword evidence="4" id="KW-0249">Electron transport</keyword>
<feature type="transmembrane region" description="Helical" evidence="7">
    <location>
        <begin position="597"/>
        <end position="621"/>
    </location>
</feature>
<dbReference type="PROSITE" id="PS50939">
    <property type="entry name" value="CYTOCHROME_B561"/>
    <property type="match status" value="1"/>
</dbReference>
<evidence type="ECO:0000259" key="9">
    <source>
        <dbReference type="PROSITE" id="PS50939"/>
    </source>
</evidence>
<feature type="transmembrane region" description="Helical" evidence="7">
    <location>
        <begin position="453"/>
        <end position="472"/>
    </location>
</feature>
<feature type="signal peptide" evidence="8">
    <location>
        <begin position="1"/>
        <end position="21"/>
    </location>
</feature>
<evidence type="ECO:0000256" key="2">
    <source>
        <dbReference type="ARBA" id="ARBA00022448"/>
    </source>
</evidence>
<dbReference type="STRING" id="48709.A0A1D2MI81"/>
<evidence type="ECO:0000256" key="1">
    <source>
        <dbReference type="ARBA" id="ARBA00004370"/>
    </source>
</evidence>
<proteinExistence type="predicted"/>
<keyword evidence="6 7" id="KW-0472">Membrane</keyword>
<evidence type="ECO:0000256" key="3">
    <source>
        <dbReference type="ARBA" id="ARBA00022692"/>
    </source>
</evidence>
<evidence type="ECO:0000256" key="7">
    <source>
        <dbReference type="SAM" id="Phobius"/>
    </source>
</evidence>
<evidence type="ECO:0000313" key="10">
    <source>
        <dbReference type="EMBL" id="ODM92710.1"/>
    </source>
</evidence>
<keyword evidence="2" id="KW-0813">Transport</keyword>
<feature type="transmembrane region" description="Helical" evidence="7">
    <location>
        <begin position="525"/>
        <end position="543"/>
    </location>
</feature>
<feature type="chain" id="PRO_5008904069" evidence="8">
    <location>
        <begin position="22"/>
        <end position="624"/>
    </location>
</feature>
<name>A0A1D2MI81_ORCCI</name>
<keyword evidence="11" id="KW-1185">Reference proteome</keyword>
<organism evidence="10 11">
    <name type="scientific">Orchesella cincta</name>
    <name type="common">Springtail</name>
    <name type="synonym">Podura cincta</name>
    <dbReference type="NCBI Taxonomy" id="48709"/>
    <lineage>
        <taxon>Eukaryota</taxon>
        <taxon>Metazoa</taxon>
        <taxon>Ecdysozoa</taxon>
        <taxon>Arthropoda</taxon>
        <taxon>Hexapoda</taxon>
        <taxon>Collembola</taxon>
        <taxon>Entomobryomorpha</taxon>
        <taxon>Entomobryoidea</taxon>
        <taxon>Orchesellidae</taxon>
        <taxon>Orchesellinae</taxon>
        <taxon>Orchesella</taxon>
    </lineage>
</organism>